<dbReference type="EMBL" id="BAABCW010000018">
    <property type="protein sequence ID" value="GAA3517704.1"/>
    <property type="molecule type" value="Genomic_DNA"/>
</dbReference>
<keyword evidence="2" id="KW-1133">Transmembrane helix</keyword>
<comment type="caution">
    <text evidence="4">The sequence shown here is derived from an EMBL/GenBank/DDBJ whole genome shotgun (WGS) entry which is preliminary data.</text>
</comment>
<evidence type="ECO:0000256" key="2">
    <source>
        <dbReference type="SAM" id="Phobius"/>
    </source>
</evidence>
<protein>
    <recommendedName>
        <fullName evidence="6">tRNA (Guanine-N1)-methyltransferase</fullName>
    </recommendedName>
</protein>
<keyword evidence="1" id="KW-0175">Coiled coil</keyword>
<feature type="coiled-coil region" evidence="1">
    <location>
        <begin position="168"/>
        <end position="210"/>
    </location>
</feature>
<keyword evidence="5" id="KW-1185">Reference proteome</keyword>
<feature type="signal peptide" evidence="3">
    <location>
        <begin position="1"/>
        <end position="22"/>
    </location>
</feature>
<keyword evidence="3" id="KW-0732">Signal</keyword>
<name>A0ABP6UQ72_9FLAO</name>
<evidence type="ECO:0000313" key="4">
    <source>
        <dbReference type="EMBL" id="GAA3517704.1"/>
    </source>
</evidence>
<accession>A0ABP6UQ72</accession>
<keyword evidence="2" id="KW-0472">Membrane</keyword>
<keyword evidence="2" id="KW-0812">Transmembrane</keyword>
<evidence type="ECO:0000256" key="3">
    <source>
        <dbReference type="SAM" id="SignalP"/>
    </source>
</evidence>
<reference evidence="5" key="1">
    <citation type="journal article" date="2019" name="Int. J. Syst. Evol. Microbiol.">
        <title>The Global Catalogue of Microorganisms (GCM) 10K type strain sequencing project: providing services to taxonomists for standard genome sequencing and annotation.</title>
        <authorList>
            <consortium name="The Broad Institute Genomics Platform"/>
            <consortium name="The Broad Institute Genome Sequencing Center for Infectious Disease"/>
            <person name="Wu L."/>
            <person name="Ma J."/>
        </authorList>
    </citation>
    <scope>NUCLEOTIDE SEQUENCE [LARGE SCALE GENOMIC DNA]</scope>
    <source>
        <strain evidence="5">JCM 17106</strain>
    </source>
</reference>
<proteinExistence type="predicted"/>
<evidence type="ECO:0000313" key="5">
    <source>
        <dbReference type="Proteomes" id="UP001500459"/>
    </source>
</evidence>
<dbReference type="Proteomes" id="UP001500459">
    <property type="component" value="Unassembled WGS sequence"/>
</dbReference>
<sequence length="213" mass="24536">MKLPQYLLILIALFFTCQTLKAQEGTTTQAKEETLTADQALRQENIKTQFDVVIKKSGKYQEYKVVKRIWIEKLKENTIDTIKTLESRLSTSNAKITEQQTSISNLEASLAKTNEDLSAITEEKDSMTFLGMSFTKSSYKTMMWSIVGGLLALLAFFIFKFKNSNSVTVQAKKALTETEEEFEEHRRRALEREQKIMRKLQDEINKQRKAGTK</sequence>
<organism evidence="4 5">
    <name type="scientific">Aquimarina addita</name>
    <dbReference type="NCBI Taxonomy" id="870485"/>
    <lineage>
        <taxon>Bacteria</taxon>
        <taxon>Pseudomonadati</taxon>
        <taxon>Bacteroidota</taxon>
        <taxon>Flavobacteriia</taxon>
        <taxon>Flavobacteriales</taxon>
        <taxon>Flavobacteriaceae</taxon>
        <taxon>Aquimarina</taxon>
    </lineage>
</organism>
<dbReference type="RefSeq" id="WP_344929629.1">
    <property type="nucleotide sequence ID" value="NZ_BAABCW010000018.1"/>
</dbReference>
<feature type="transmembrane region" description="Helical" evidence="2">
    <location>
        <begin position="142"/>
        <end position="159"/>
    </location>
</feature>
<evidence type="ECO:0000256" key="1">
    <source>
        <dbReference type="SAM" id="Coils"/>
    </source>
</evidence>
<evidence type="ECO:0008006" key="6">
    <source>
        <dbReference type="Google" id="ProtNLM"/>
    </source>
</evidence>
<feature type="chain" id="PRO_5045827659" description="tRNA (Guanine-N1)-methyltransferase" evidence="3">
    <location>
        <begin position="23"/>
        <end position="213"/>
    </location>
</feature>
<gene>
    <name evidence="4" type="ORF">GCM10022393_34800</name>
</gene>
<feature type="coiled-coil region" evidence="1">
    <location>
        <begin position="96"/>
        <end position="123"/>
    </location>
</feature>